<dbReference type="SUPFAM" id="SSF55874">
    <property type="entry name" value="ATPase domain of HSP90 chaperone/DNA topoisomerase II/histidine kinase"/>
    <property type="match status" value="1"/>
</dbReference>
<organism evidence="10 11">
    <name type="scientific">Candidatus Coprenecus stercoravium</name>
    <dbReference type="NCBI Taxonomy" id="2840735"/>
    <lineage>
        <taxon>Bacteria</taxon>
        <taxon>Pseudomonadati</taxon>
        <taxon>Bacteroidota</taxon>
        <taxon>Bacteroidia</taxon>
        <taxon>Bacteroidales</taxon>
        <taxon>Rikenellaceae</taxon>
        <taxon>Rikenellaceae incertae sedis</taxon>
        <taxon>Candidatus Coprenecus</taxon>
    </lineage>
</organism>
<dbReference type="InterPro" id="IPR005467">
    <property type="entry name" value="His_kinase_dom"/>
</dbReference>
<dbReference type="InterPro" id="IPR003594">
    <property type="entry name" value="HATPase_dom"/>
</dbReference>
<dbReference type="GO" id="GO:0005886">
    <property type="term" value="C:plasma membrane"/>
    <property type="evidence" value="ECO:0007669"/>
    <property type="project" value="TreeGrafter"/>
</dbReference>
<dbReference type="SUPFAM" id="SSF47384">
    <property type="entry name" value="Homodimeric domain of signal transducing histidine kinase"/>
    <property type="match status" value="1"/>
</dbReference>
<dbReference type="EMBL" id="DXAW01000089">
    <property type="protein sequence ID" value="HIZ85797.1"/>
    <property type="molecule type" value="Genomic_DNA"/>
</dbReference>
<dbReference type="PANTHER" id="PTHR45436">
    <property type="entry name" value="SENSOR HISTIDINE KINASE YKOH"/>
    <property type="match status" value="1"/>
</dbReference>
<dbReference type="SMART" id="SM00388">
    <property type="entry name" value="HisKA"/>
    <property type="match status" value="1"/>
</dbReference>
<evidence type="ECO:0000256" key="6">
    <source>
        <dbReference type="ARBA" id="ARBA00022777"/>
    </source>
</evidence>
<feature type="transmembrane region" description="Helical" evidence="8">
    <location>
        <begin position="136"/>
        <end position="159"/>
    </location>
</feature>
<proteinExistence type="predicted"/>
<evidence type="ECO:0000256" key="7">
    <source>
        <dbReference type="ARBA" id="ARBA00022989"/>
    </source>
</evidence>
<dbReference type="Proteomes" id="UP000824115">
    <property type="component" value="Unassembled WGS sequence"/>
</dbReference>
<dbReference type="InterPro" id="IPR036097">
    <property type="entry name" value="HisK_dim/P_sf"/>
</dbReference>
<dbReference type="Gene3D" id="3.30.565.10">
    <property type="entry name" value="Histidine kinase-like ATPase, C-terminal domain"/>
    <property type="match status" value="1"/>
</dbReference>
<comment type="caution">
    <text evidence="10">The sequence shown here is derived from an EMBL/GenBank/DDBJ whole genome shotgun (WGS) entry which is preliminary data.</text>
</comment>
<evidence type="ECO:0000256" key="1">
    <source>
        <dbReference type="ARBA" id="ARBA00000085"/>
    </source>
</evidence>
<dbReference type="GO" id="GO:0000155">
    <property type="term" value="F:phosphorelay sensor kinase activity"/>
    <property type="evidence" value="ECO:0007669"/>
    <property type="project" value="InterPro"/>
</dbReference>
<protein>
    <recommendedName>
        <fullName evidence="2">histidine kinase</fullName>
        <ecNumber evidence="2">2.7.13.3</ecNumber>
    </recommendedName>
</protein>
<dbReference type="PROSITE" id="PS50109">
    <property type="entry name" value="HIS_KIN"/>
    <property type="match status" value="1"/>
</dbReference>
<sequence>MRLIYRIAFRLALFLLPLMAAWAALFYFKTVDDVNDETDDALDLFTELVIERVLSGRELPPNDGTNIMYDIIPVGEQFVQDYPSIRYYYSEQYFPLIGYEPSRILTTVFMTDDGKYYLLKTYTPTIDKQELMHTTLVWIVMLYVLLLITVMIVTMLVFYRNIRPLYRLLGWLDRLKIGGGNPPLDNPTDITEFRKLNAAAEKALNRYQEAFEAQKEFIGNASHELQTPLAVIGNRVEWLIDNTELSQKQTEELLGIQRTLGSVVKLNRTLLMLTKIDNGQFPEKTRISIPKVVLESVEIFSEIYEDKGLDVDFRAPAVNLEVEMNESLASALVNNLLKNAFIYTPAQGRICVRIYERTLEISNTGRKPLDAEHIFERFYKSGGREGALGLGLAIVGAIQRYCGLEVRYAFGEGMHRFSVHWPKKVSEF</sequence>
<keyword evidence="8" id="KW-0472">Membrane</keyword>
<evidence type="ECO:0000256" key="5">
    <source>
        <dbReference type="ARBA" id="ARBA00022692"/>
    </source>
</evidence>
<dbReference type="EC" id="2.7.13.3" evidence="2"/>
<reference evidence="10" key="1">
    <citation type="journal article" date="2021" name="PeerJ">
        <title>Extensive microbial diversity within the chicken gut microbiome revealed by metagenomics and culture.</title>
        <authorList>
            <person name="Gilroy R."/>
            <person name="Ravi A."/>
            <person name="Getino M."/>
            <person name="Pursley I."/>
            <person name="Horton D.L."/>
            <person name="Alikhan N.F."/>
            <person name="Baker D."/>
            <person name="Gharbi K."/>
            <person name="Hall N."/>
            <person name="Watson M."/>
            <person name="Adriaenssens E.M."/>
            <person name="Foster-Nyarko E."/>
            <person name="Jarju S."/>
            <person name="Secka A."/>
            <person name="Antonio M."/>
            <person name="Oren A."/>
            <person name="Chaudhuri R.R."/>
            <person name="La Ragione R."/>
            <person name="Hildebrand F."/>
            <person name="Pallen M.J."/>
        </authorList>
    </citation>
    <scope>NUCLEOTIDE SEQUENCE</scope>
    <source>
        <strain evidence="10">Gambia16-554</strain>
    </source>
</reference>
<evidence type="ECO:0000259" key="9">
    <source>
        <dbReference type="PROSITE" id="PS50109"/>
    </source>
</evidence>
<dbReference type="AlphaFoldDB" id="A0A9D2GPE8"/>
<dbReference type="InterPro" id="IPR003661">
    <property type="entry name" value="HisK_dim/P_dom"/>
</dbReference>
<feature type="domain" description="Histidine kinase" evidence="9">
    <location>
        <begin position="220"/>
        <end position="425"/>
    </location>
</feature>
<dbReference type="CDD" id="cd00075">
    <property type="entry name" value="HATPase"/>
    <property type="match status" value="1"/>
</dbReference>
<keyword evidence="7 8" id="KW-1133">Transmembrane helix</keyword>
<evidence type="ECO:0000256" key="2">
    <source>
        <dbReference type="ARBA" id="ARBA00012438"/>
    </source>
</evidence>
<keyword evidence="4" id="KW-0808">Transferase</keyword>
<evidence type="ECO:0000256" key="8">
    <source>
        <dbReference type="SAM" id="Phobius"/>
    </source>
</evidence>
<dbReference type="PANTHER" id="PTHR45436:SF5">
    <property type="entry name" value="SENSOR HISTIDINE KINASE TRCS"/>
    <property type="match status" value="1"/>
</dbReference>
<reference evidence="10" key="2">
    <citation type="submission" date="2021-04" db="EMBL/GenBank/DDBJ databases">
        <authorList>
            <person name="Gilroy R."/>
        </authorList>
    </citation>
    <scope>NUCLEOTIDE SEQUENCE</scope>
    <source>
        <strain evidence="10">Gambia16-554</strain>
    </source>
</reference>
<name>A0A9D2GPE8_9BACT</name>
<evidence type="ECO:0000313" key="10">
    <source>
        <dbReference type="EMBL" id="HIZ85797.1"/>
    </source>
</evidence>
<dbReference type="Gene3D" id="1.10.287.130">
    <property type="match status" value="1"/>
</dbReference>
<dbReference type="SMART" id="SM00387">
    <property type="entry name" value="HATPase_c"/>
    <property type="match status" value="1"/>
</dbReference>
<keyword evidence="3" id="KW-0597">Phosphoprotein</keyword>
<accession>A0A9D2GPE8</accession>
<dbReference type="InterPro" id="IPR036890">
    <property type="entry name" value="HATPase_C_sf"/>
</dbReference>
<evidence type="ECO:0000256" key="3">
    <source>
        <dbReference type="ARBA" id="ARBA00022553"/>
    </source>
</evidence>
<feature type="transmembrane region" description="Helical" evidence="8">
    <location>
        <begin position="7"/>
        <end position="28"/>
    </location>
</feature>
<evidence type="ECO:0000256" key="4">
    <source>
        <dbReference type="ARBA" id="ARBA00022679"/>
    </source>
</evidence>
<gene>
    <name evidence="10" type="ORF">IAC04_04835</name>
</gene>
<dbReference type="InterPro" id="IPR050428">
    <property type="entry name" value="TCS_sensor_his_kinase"/>
</dbReference>
<dbReference type="CDD" id="cd00082">
    <property type="entry name" value="HisKA"/>
    <property type="match status" value="1"/>
</dbReference>
<keyword evidence="6 10" id="KW-0418">Kinase</keyword>
<keyword evidence="5 8" id="KW-0812">Transmembrane</keyword>
<evidence type="ECO:0000313" key="11">
    <source>
        <dbReference type="Proteomes" id="UP000824115"/>
    </source>
</evidence>
<comment type="catalytic activity">
    <reaction evidence="1">
        <text>ATP + protein L-histidine = ADP + protein N-phospho-L-histidine.</text>
        <dbReference type="EC" id="2.7.13.3"/>
    </reaction>
</comment>
<dbReference type="Pfam" id="PF00512">
    <property type="entry name" value="HisKA"/>
    <property type="match status" value="1"/>
</dbReference>
<dbReference type="Pfam" id="PF02518">
    <property type="entry name" value="HATPase_c"/>
    <property type="match status" value="1"/>
</dbReference>